<dbReference type="SUPFAM" id="SSF109635">
    <property type="entry name" value="DnaK suppressor protein DksA, alpha-hairpin domain"/>
    <property type="match status" value="1"/>
</dbReference>
<keyword evidence="2" id="KW-0863">Zinc-finger</keyword>
<evidence type="ECO:0000256" key="3">
    <source>
        <dbReference type="ARBA" id="ARBA00022833"/>
    </source>
</evidence>
<dbReference type="PANTHER" id="PTHR33823:SF4">
    <property type="entry name" value="GENERAL STRESS PROTEIN 16O"/>
    <property type="match status" value="1"/>
</dbReference>
<dbReference type="Proteomes" id="UP000185657">
    <property type="component" value="Unassembled WGS sequence"/>
</dbReference>
<evidence type="ECO:0000256" key="1">
    <source>
        <dbReference type="ARBA" id="ARBA00022723"/>
    </source>
</evidence>
<dbReference type="KEGG" id="hyl:LPB072_07920"/>
<dbReference type="Gene3D" id="1.20.120.910">
    <property type="entry name" value="DksA, coiled-coil domain"/>
    <property type="match status" value="1"/>
</dbReference>
<dbReference type="InterPro" id="IPR000962">
    <property type="entry name" value="Znf_DskA_TraR"/>
</dbReference>
<accession>A0A167GWN4</accession>
<dbReference type="AlphaFoldDB" id="A0A167GWN4"/>
<dbReference type="SUPFAM" id="SSF57716">
    <property type="entry name" value="Glucocorticoid receptor-like (DNA-binding domain)"/>
    <property type="match status" value="1"/>
</dbReference>
<keyword evidence="3" id="KW-0862">Zinc</keyword>
<dbReference type="EMBL" id="CP017476">
    <property type="protein sequence ID" value="AOW12780.1"/>
    <property type="molecule type" value="Genomic_DNA"/>
</dbReference>
<reference evidence="7 8" key="1">
    <citation type="submission" date="2016-02" db="EMBL/GenBank/DDBJ databases">
        <title>Draft genome sequence of Hydrogenophaga sp. LPB0072.</title>
        <authorList>
            <person name="Shin S.-K."/>
            <person name="Yi H."/>
        </authorList>
    </citation>
    <scope>NUCLEOTIDE SEQUENCE [LARGE SCALE GENOMIC DNA]</scope>
    <source>
        <strain evidence="7 8">LPB0072</strain>
    </source>
</reference>
<dbReference type="EMBL" id="LVWD01000034">
    <property type="protein sequence ID" value="OAD39968.1"/>
    <property type="molecule type" value="Genomic_DNA"/>
</dbReference>
<protein>
    <recommendedName>
        <fullName evidence="5">Zinc finger DksA/TraR C4-type domain-containing protein</fullName>
    </recommendedName>
</protein>
<feature type="zinc finger region" description="dksA C4-type" evidence="4">
    <location>
        <begin position="84"/>
        <end position="108"/>
    </location>
</feature>
<dbReference type="PROSITE" id="PS51128">
    <property type="entry name" value="ZF_DKSA_2"/>
    <property type="match status" value="1"/>
</dbReference>
<feature type="domain" description="Zinc finger DksA/TraR C4-type" evidence="5">
    <location>
        <begin position="79"/>
        <end position="110"/>
    </location>
</feature>
<reference evidence="6 9" key="2">
    <citation type="submission" date="2016-10" db="EMBL/GenBank/DDBJ databases">
        <title>Hydorgenophaga sp. LPB0072 isolated from gastropod.</title>
        <authorList>
            <person name="Kim E."/>
            <person name="Yi H."/>
        </authorList>
    </citation>
    <scope>NUCLEOTIDE SEQUENCE [LARGE SCALE GENOMIC DNA]</scope>
    <source>
        <strain evidence="6 9">LPB0072</strain>
    </source>
</reference>
<dbReference type="GO" id="GO:0008270">
    <property type="term" value="F:zinc ion binding"/>
    <property type="evidence" value="ECO:0007669"/>
    <property type="project" value="UniProtKB-KW"/>
</dbReference>
<dbReference type="PANTHER" id="PTHR33823">
    <property type="entry name" value="RNA POLYMERASE-BINDING TRANSCRIPTION FACTOR DKSA-RELATED"/>
    <property type="match status" value="1"/>
</dbReference>
<evidence type="ECO:0000313" key="6">
    <source>
        <dbReference type="EMBL" id="AOW12780.1"/>
    </source>
</evidence>
<dbReference type="InterPro" id="IPR037187">
    <property type="entry name" value="DnaK_N"/>
</dbReference>
<dbReference type="OrthoDB" id="9811543at2"/>
<evidence type="ECO:0000256" key="4">
    <source>
        <dbReference type="PROSITE-ProRule" id="PRU00510"/>
    </source>
</evidence>
<sequence>MSQPLTPAQRDELKALLLKRREELQLEMQQNRKNLTPPTSDEGGMVQRNVAREVDQTLTDLDSADITRIDRALKAMADGSYGQCSACGCDIPFERLQVEPQTEHCVACKGSWEKVSGQV</sequence>
<keyword evidence="8" id="KW-1185">Reference proteome</keyword>
<dbReference type="PROSITE" id="PS01102">
    <property type="entry name" value="ZF_DKSA_1"/>
    <property type="match status" value="1"/>
</dbReference>
<dbReference type="Pfam" id="PF01258">
    <property type="entry name" value="zf-dskA_traR"/>
    <property type="match status" value="1"/>
</dbReference>
<gene>
    <name evidence="6" type="ORF">LPB072_07920</name>
    <name evidence="7" type="ORF">LPB72_17415</name>
</gene>
<evidence type="ECO:0000313" key="9">
    <source>
        <dbReference type="Proteomes" id="UP000185680"/>
    </source>
</evidence>
<proteinExistence type="predicted"/>
<evidence type="ECO:0000259" key="5">
    <source>
        <dbReference type="Pfam" id="PF01258"/>
    </source>
</evidence>
<name>A0A167GWN4_9BURK</name>
<dbReference type="InterPro" id="IPR020458">
    <property type="entry name" value="Znf_DskA_TraR_CS"/>
</dbReference>
<evidence type="ECO:0000313" key="7">
    <source>
        <dbReference type="EMBL" id="OAD39968.1"/>
    </source>
</evidence>
<evidence type="ECO:0000256" key="2">
    <source>
        <dbReference type="ARBA" id="ARBA00022771"/>
    </source>
</evidence>
<dbReference type="RefSeq" id="WP_066093848.1">
    <property type="nucleotide sequence ID" value="NZ_CP017476.1"/>
</dbReference>
<organism evidence="6 9">
    <name type="scientific">Hydrogenophaga crassostreae</name>
    <dbReference type="NCBI Taxonomy" id="1763535"/>
    <lineage>
        <taxon>Bacteria</taxon>
        <taxon>Pseudomonadati</taxon>
        <taxon>Pseudomonadota</taxon>
        <taxon>Betaproteobacteria</taxon>
        <taxon>Burkholderiales</taxon>
        <taxon>Comamonadaceae</taxon>
        <taxon>Hydrogenophaga</taxon>
    </lineage>
</organism>
<dbReference type="Proteomes" id="UP000185680">
    <property type="component" value="Chromosome"/>
</dbReference>
<evidence type="ECO:0000313" key="8">
    <source>
        <dbReference type="Proteomes" id="UP000185657"/>
    </source>
</evidence>
<dbReference type="STRING" id="1763535.LPB072_07920"/>
<keyword evidence="1" id="KW-0479">Metal-binding</keyword>